<dbReference type="PANTHER" id="PTHR10491:SF4">
    <property type="entry name" value="METHIONINE ADENOSYLTRANSFERASE 2 SUBUNIT BETA"/>
    <property type="match status" value="1"/>
</dbReference>
<dbReference type="EC" id="1.1.1.133" evidence="3 6"/>
<reference evidence="8 9" key="1">
    <citation type="submission" date="2018-12" db="EMBL/GenBank/DDBJ databases">
        <authorList>
            <person name="Yang Y."/>
        </authorList>
    </citation>
    <scope>NUCLEOTIDE SEQUENCE [LARGE SCALE GENOMIC DNA]</scope>
    <source>
        <strain evidence="8 9">L-25-5w-1</strain>
    </source>
</reference>
<dbReference type="InterPro" id="IPR029903">
    <property type="entry name" value="RmlD-like-bd"/>
</dbReference>
<dbReference type="InterPro" id="IPR036291">
    <property type="entry name" value="NAD(P)-bd_dom_sf"/>
</dbReference>
<comment type="catalytic activity">
    <reaction evidence="5 6">
        <text>dTDP-beta-L-rhamnose + NADP(+) = dTDP-4-dehydro-beta-L-rhamnose + NADPH + H(+)</text>
        <dbReference type="Rhea" id="RHEA:21796"/>
        <dbReference type="ChEBI" id="CHEBI:15378"/>
        <dbReference type="ChEBI" id="CHEBI:57510"/>
        <dbReference type="ChEBI" id="CHEBI:57783"/>
        <dbReference type="ChEBI" id="CHEBI:58349"/>
        <dbReference type="ChEBI" id="CHEBI:62830"/>
        <dbReference type="EC" id="1.1.1.133"/>
    </reaction>
</comment>
<dbReference type="GO" id="GO:0019305">
    <property type="term" value="P:dTDP-rhamnose biosynthetic process"/>
    <property type="evidence" value="ECO:0007669"/>
    <property type="project" value="UniProtKB-UniPathway"/>
</dbReference>
<dbReference type="NCBIfam" id="TIGR01214">
    <property type="entry name" value="rmlD"/>
    <property type="match status" value="1"/>
</dbReference>
<dbReference type="PANTHER" id="PTHR10491">
    <property type="entry name" value="DTDP-4-DEHYDRORHAMNOSE REDUCTASE"/>
    <property type="match status" value="1"/>
</dbReference>
<comment type="pathway">
    <text evidence="1 6">Carbohydrate biosynthesis; dTDP-L-rhamnose biosynthesis.</text>
</comment>
<dbReference type="OrthoDB" id="9803892at2"/>
<evidence type="ECO:0000313" key="8">
    <source>
        <dbReference type="EMBL" id="RTR14216.1"/>
    </source>
</evidence>
<dbReference type="GO" id="GO:0008831">
    <property type="term" value="F:dTDP-4-dehydrorhamnose reductase activity"/>
    <property type="evidence" value="ECO:0007669"/>
    <property type="project" value="UniProtKB-EC"/>
</dbReference>
<feature type="domain" description="RmlD-like substrate binding" evidence="7">
    <location>
        <begin position="1"/>
        <end position="289"/>
    </location>
</feature>
<dbReference type="Proteomes" id="UP000277007">
    <property type="component" value="Unassembled WGS sequence"/>
</dbReference>
<evidence type="ECO:0000256" key="4">
    <source>
        <dbReference type="ARBA" id="ARBA00017099"/>
    </source>
</evidence>
<name>A0A3S0K7G2_9PROT</name>
<evidence type="ECO:0000256" key="2">
    <source>
        <dbReference type="ARBA" id="ARBA00010944"/>
    </source>
</evidence>
<organism evidence="8 9">
    <name type="scientific">Azospirillum griseum</name>
    <dbReference type="NCBI Taxonomy" id="2496639"/>
    <lineage>
        <taxon>Bacteria</taxon>
        <taxon>Pseudomonadati</taxon>
        <taxon>Pseudomonadota</taxon>
        <taxon>Alphaproteobacteria</taxon>
        <taxon>Rhodospirillales</taxon>
        <taxon>Azospirillaceae</taxon>
        <taxon>Azospirillum</taxon>
    </lineage>
</organism>
<dbReference type="EMBL" id="RXMA01000040">
    <property type="protein sequence ID" value="RTR14216.1"/>
    <property type="molecule type" value="Genomic_DNA"/>
</dbReference>
<protein>
    <recommendedName>
        <fullName evidence="4 6">dTDP-4-dehydrorhamnose reductase</fullName>
        <ecNumber evidence="3 6">1.1.1.133</ecNumber>
    </recommendedName>
</protein>
<keyword evidence="6 8" id="KW-0560">Oxidoreductase</keyword>
<comment type="similarity">
    <text evidence="2 6">Belongs to the dTDP-4-dehydrorhamnose reductase family.</text>
</comment>
<gene>
    <name evidence="8" type="primary">rfbD</name>
    <name evidence="8" type="ORF">EJ903_23990</name>
</gene>
<comment type="cofactor">
    <cofactor evidence="6">
        <name>Mg(2+)</name>
        <dbReference type="ChEBI" id="CHEBI:18420"/>
    </cofactor>
    <text evidence="6">Binds 1 Mg(2+) ion per monomer.</text>
</comment>
<dbReference type="UniPathway" id="UPA00124"/>
<keyword evidence="9" id="KW-1185">Reference proteome</keyword>
<comment type="function">
    <text evidence="6">Catalyzes the reduction of dTDP-6-deoxy-L-lyxo-4-hexulose to yield dTDP-L-rhamnose.</text>
</comment>
<dbReference type="RefSeq" id="WP_126620252.1">
    <property type="nucleotide sequence ID" value="NZ_JBHUCY010000103.1"/>
</dbReference>
<dbReference type="Gene3D" id="3.90.25.10">
    <property type="entry name" value="UDP-galactose 4-epimerase, domain 1"/>
    <property type="match status" value="1"/>
</dbReference>
<evidence type="ECO:0000256" key="1">
    <source>
        <dbReference type="ARBA" id="ARBA00004781"/>
    </source>
</evidence>
<evidence type="ECO:0000256" key="6">
    <source>
        <dbReference type="RuleBase" id="RU364082"/>
    </source>
</evidence>
<evidence type="ECO:0000313" key="9">
    <source>
        <dbReference type="Proteomes" id="UP000277007"/>
    </source>
</evidence>
<proteinExistence type="inferred from homology"/>
<evidence type="ECO:0000259" key="7">
    <source>
        <dbReference type="Pfam" id="PF04321"/>
    </source>
</evidence>
<evidence type="ECO:0000256" key="5">
    <source>
        <dbReference type="ARBA" id="ARBA00048200"/>
    </source>
</evidence>
<evidence type="ECO:0000256" key="3">
    <source>
        <dbReference type="ARBA" id="ARBA00012929"/>
    </source>
</evidence>
<dbReference type="CDD" id="cd05254">
    <property type="entry name" value="dTDP_HR_like_SDR_e"/>
    <property type="match status" value="1"/>
</dbReference>
<comment type="caution">
    <text evidence="8">The sequence shown here is derived from an EMBL/GenBank/DDBJ whole genome shotgun (WGS) entry which is preliminary data.</text>
</comment>
<accession>A0A3S0K7G2</accession>
<keyword evidence="6" id="KW-0521">NADP</keyword>
<dbReference type="Pfam" id="PF04321">
    <property type="entry name" value="RmlD_sub_bind"/>
    <property type="match status" value="1"/>
</dbReference>
<sequence length="296" mass="31761">MKVLVLGSNGQLGFELMRANWAPGTDVVGLPYPDFDVTRPGDVDKAVADHAPDLLVNATAHTAVDKAESEVDLSFAVNRDGPGLMAAACAARGIPFIHVSTDYVFDGTKDGVYTEDDPINPLGVYGASKAAGEEAVRSTLAHHVILRTSWVYSAYGNNFVKTMLRFGKERDEMRVVADQHGSPTAAADLAAAITHIAGTIATAGAAAWGTYHLTGTGYTTWHGFAEQIFQRLEERTGKRPRLTAIGTADYPTPARRPANSRLDCGRARDRLGVACPPWPDSLDRVLDELFTNPPQA</sequence>
<dbReference type="InterPro" id="IPR005913">
    <property type="entry name" value="dTDP_dehydrorham_reduct"/>
</dbReference>
<dbReference type="Gene3D" id="3.40.50.720">
    <property type="entry name" value="NAD(P)-binding Rossmann-like Domain"/>
    <property type="match status" value="1"/>
</dbReference>
<dbReference type="AlphaFoldDB" id="A0A3S0K7G2"/>
<dbReference type="SUPFAM" id="SSF51735">
    <property type="entry name" value="NAD(P)-binding Rossmann-fold domains"/>
    <property type="match status" value="1"/>
</dbReference>